<proteinExistence type="predicted"/>
<accession>A0A369J534</accession>
<name>A0A369J534_HYPMA</name>
<evidence type="ECO:0000313" key="1">
    <source>
        <dbReference type="EMBL" id="RDB17068.1"/>
    </source>
</evidence>
<dbReference type="InterPro" id="IPR032675">
    <property type="entry name" value="LRR_dom_sf"/>
</dbReference>
<comment type="caution">
    <text evidence="1">The sequence shown here is derived from an EMBL/GenBank/DDBJ whole genome shotgun (WGS) entry which is preliminary data.</text>
</comment>
<gene>
    <name evidence="1" type="ORF">Hypma_001940</name>
</gene>
<dbReference type="Proteomes" id="UP000076154">
    <property type="component" value="Unassembled WGS sequence"/>
</dbReference>
<protein>
    <submittedName>
        <fullName evidence="1">Uncharacterized protein</fullName>
    </submittedName>
</protein>
<keyword evidence="2" id="KW-1185">Reference proteome</keyword>
<dbReference type="EMBL" id="LUEZ02000113">
    <property type="protein sequence ID" value="RDB17068.1"/>
    <property type="molecule type" value="Genomic_DNA"/>
</dbReference>
<organism evidence="1 2">
    <name type="scientific">Hypsizygus marmoreus</name>
    <name type="common">White beech mushroom</name>
    <name type="synonym">Agaricus marmoreus</name>
    <dbReference type="NCBI Taxonomy" id="39966"/>
    <lineage>
        <taxon>Eukaryota</taxon>
        <taxon>Fungi</taxon>
        <taxon>Dikarya</taxon>
        <taxon>Basidiomycota</taxon>
        <taxon>Agaricomycotina</taxon>
        <taxon>Agaricomycetes</taxon>
        <taxon>Agaricomycetidae</taxon>
        <taxon>Agaricales</taxon>
        <taxon>Tricholomatineae</taxon>
        <taxon>Lyophyllaceae</taxon>
        <taxon>Hypsizygus</taxon>
    </lineage>
</organism>
<dbReference type="Gene3D" id="3.80.10.10">
    <property type="entry name" value="Ribonuclease Inhibitor"/>
    <property type="match status" value="1"/>
</dbReference>
<dbReference type="Gene3D" id="1.20.1280.50">
    <property type="match status" value="1"/>
</dbReference>
<dbReference type="AlphaFoldDB" id="A0A369J534"/>
<evidence type="ECO:0000313" key="2">
    <source>
        <dbReference type="Proteomes" id="UP000076154"/>
    </source>
</evidence>
<dbReference type="InParanoid" id="A0A369J534"/>
<dbReference type="SUPFAM" id="SSF52047">
    <property type="entry name" value="RNI-like"/>
    <property type="match status" value="1"/>
</dbReference>
<dbReference type="OrthoDB" id="3357519at2759"/>
<sequence length="456" mass="51655">MSEYPTSVAKNNLDALDLRLLSFGSPPTGQVLRRSFRWTERGREHNGVDPTEMNPQALTCLAGNDHQVHEHNNSTFCRSTDASREDSNHLLDTRPASHINLLPPEILSEIFIHCLPDYDSRGPHYRIHDVPVSLTHVCGYWRQVALSLSILWSSFSVFLCPKHDVVSTSEALRMWLNRSETRPLVFRLRAVELVPALLPHVHRWEHIDLVVNEENADRMLDIPMASAPALESINVVARGCYADSSGNCEQTPSAFLDVSFSHLTHIVFSTSIHLDHFMPFLSGCEHLVSIVAHRLEPPRMLMENVVVVLPHLVSLDVKCAENMRDLLDHLTLPSLLRLRLDESTKIRVTYGKHQTLASLIARSSCKLETLEVYDFEMTEDDLIGYLTLPCLQYIQESDFLIRNFSERAVGLLTYHKPDLGKRNVFPRLTRLRVRFCTALDGLRDGCISVGADSEAL</sequence>
<reference evidence="1" key="1">
    <citation type="submission" date="2018-04" db="EMBL/GenBank/DDBJ databases">
        <title>Whole genome sequencing of Hypsizygus marmoreus.</title>
        <authorList>
            <person name="Choi I.-G."/>
            <person name="Min B."/>
            <person name="Kim J.-G."/>
            <person name="Kim S."/>
            <person name="Oh Y.-L."/>
            <person name="Kong W.-S."/>
            <person name="Park H."/>
            <person name="Jeong J."/>
            <person name="Song E.-S."/>
        </authorList>
    </citation>
    <scope>NUCLEOTIDE SEQUENCE [LARGE SCALE GENOMIC DNA]</scope>
    <source>
        <strain evidence="1">51987-8</strain>
    </source>
</reference>